<evidence type="ECO:0000313" key="1">
    <source>
        <dbReference type="EMBL" id="KAK7323211.1"/>
    </source>
</evidence>
<gene>
    <name evidence="1" type="ORF">VNO77_26675</name>
</gene>
<protein>
    <submittedName>
        <fullName evidence="1">Uncharacterized protein</fullName>
    </submittedName>
</protein>
<sequence>MDKGKLFIHDPRDVIYIENNIIVFGDGPCYLYDSSFLEGVGIDHETRDLVGDDDKDNVIKLDVNESANKFGDIRTKDDDKK</sequence>
<dbReference type="Proteomes" id="UP001367508">
    <property type="component" value="Unassembled WGS sequence"/>
</dbReference>
<dbReference type="EMBL" id="JAYMYQ010000006">
    <property type="protein sequence ID" value="KAK7323211.1"/>
    <property type="molecule type" value="Genomic_DNA"/>
</dbReference>
<dbReference type="AlphaFoldDB" id="A0AAN9Q5S5"/>
<proteinExistence type="predicted"/>
<accession>A0AAN9Q5S5</accession>
<name>A0AAN9Q5S5_CANGL</name>
<keyword evidence="2" id="KW-1185">Reference proteome</keyword>
<comment type="caution">
    <text evidence="1">The sequence shown here is derived from an EMBL/GenBank/DDBJ whole genome shotgun (WGS) entry which is preliminary data.</text>
</comment>
<evidence type="ECO:0000313" key="2">
    <source>
        <dbReference type="Proteomes" id="UP001367508"/>
    </source>
</evidence>
<organism evidence="1 2">
    <name type="scientific">Canavalia gladiata</name>
    <name type="common">Sword bean</name>
    <name type="synonym">Dolichos gladiatus</name>
    <dbReference type="NCBI Taxonomy" id="3824"/>
    <lineage>
        <taxon>Eukaryota</taxon>
        <taxon>Viridiplantae</taxon>
        <taxon>Streptophyta</taxon>
        <taxon>Embryophyta</taxon>
        <taxon>Tracheophyta</taxon>
        <taxon>Spermatophyta</taxon>
        <taxon>Magnoliopsida</taxon>
        <taxon>eudicotyledons</taxon>
        <taxon>Gunneridae</taxon>
        <taxon>Pentapetalae</taxon>
        <taxon>rosids</taxon>
        <taxon>fabids</taxon>
        <taxon>Fabales</taxon>
        <taxon>Fabaceae</taxon>
        <taxon>Papilionoideae</taxon>
        <taxon>50 kb inversion clade</taxon>
        <taxon>NPAAA clade</taxon>
        <taxon>indigoferoid/millettioid clade</taxon>
        <taxon>Phaseoleae</taxon>
        <taxon>Canavalia</taxon>
    </lineage>
</organism>
<reference evidence="1 2" key="1">
    <citation type="submission" date="2024-01" db="EMBL/GenBank/DDBJ databases">
        <title>The genomes of 5 underutilized Papilionoideae crops provide insights into root nodulation and disease resistanc.</title>
        <authorList>
            <person name="Jiang F."/>
        </authorList>
    </citation>
    <scope>NUCLEOTIDE SEQUENCE [LARGE SCALE GENOMIC DNA]</scope>
    <source>
        <strain evidence="1">LVBAO_FW01</strain>
        <tissue evidence="1">Leaves</tissue>
    </source>
</reference>